<feature type="compositionally biased region" description="Acidic residues" evidence="1">
    <location>
        <begin position="405"/>
        <end position="419"/>
    </location>
</feature>
<feature type="region of interest" description="Disordered" evidence="1">
    <location>
        <begin position="384"/>
        <end position="419"/>
    </location>
</feature>
<proteinExistence type="predicted"/>
<organism evidence="2 3">
    <name type="scientific">Phyllosticta capitalensis</name>
    <dbReference type="NCBI Taxonomy" id="121624"/>
    <lineage>
        <taxon>Eukaryota</taxon>
        <taxon>Fungi</taxon>
        <taxon>Dikarya</taxon>
        <taxon>Ascomycota</taxon>
        <taxon>Pezizomycotina</taxon>
        <taxon>Dothideomycetes</taxon>
        <taxon>Dothideomycetes incertae sedis</taxon>
        <taxon>Botryosphaeriales</taxon>
        <taxon>Phyllostictaceae</taxon>
        <taxon>Phyllosticta</taxon>
    </lineage>
</organism>
<evidence type="ECO:0000313" key="2">
    <source>
        <dbReference type="EMBL" id="KAK8239995.1"/>
    </source>
</evidence>
<dbReference type="Proteomes" id="UP001492380">
    <property type="component" value="Unassembled WGS sequence"/>
</dbReference>
<evidence type="ECO:0000256" key="1">
    <source>
        <dbReference type="SAM" id="MobiDB-lite"/>
    </source>
</evidence>
<accession>A0ABR1YUW3</accession>
<reference evidence="2 3" key="1">
    <citation type="submission" date="2024-04" db="EMBL/GenBank/DDBJ databases">
        <title>Phyllosticta paracitricarpa is synonymous to the EU quarantine fungus P. citricarpa based on phylogenomic analyses.</title>
        <authorList>
            <consortium name="Lawrence Berkeley National Laboratory"/>
            <person name="Van Ingen-Buijs V.A."/>
            <person name="Van Westerhoven A.C."/>
            <person name="Haridas S."/>
            <person name="Skiadas P."/>
            <person name="Martin F."/>
            <person name="Groenewald J.Z."/>
            <person name="Crous P.W."/>
            <person name="Seidl M.F."/>
        </authorList>
    </citation>
    <scope>NUCLEOTIDE SEQUENCE [LARGE SCALE GENOMIC DNA]</scope>
    <source>
        <strain evidence="2 3">CBS 123374</strain>
    </source>
</reference>
<evidence type="ECO:0000313" key="3">
    <source>
        <dbReference type="Proteomes" id="UP001492380"/>
    </source>
</evidence>
<sequence>MPGTPVPAGANTGRTDEEWASFPWHAFRGYKKSTRELRSESWVHGYSLDCIEDGATWWVCWYCIEERRQQPKMSRASSFDTLRTHLFHEHDVELETGTNAPVEFILPAKAHLSFSYTTRTRPCKSVIEECPAGASLDIPQAMDGDYRLAGWAVGPDGEQNYGIADHGRVQEPDWTFRTVQLPNDIGACVFALVGAYDSQQLMLHAQKRVASWFRFYFPDLKDWDVTKGLGKCLHMDQDRWTDVTVNVECPRHKIWEGKQLAIEALILLGSGLLRKVDWKRAMICKMRPMRTCGNQWCINPSCLVLELPSNKMARDQCQESGTPICHCSEHPEAKCQPHRLQEDLEAVKTNTIDHLKGLGHVLNENGQIRCADIYGLPRVLIRKEAPITGPTGSRKGKQARKQDTPTDEDEEYEDGDEDA</sequence>
<gene>
    <name evidence="2" type="ORF">HDK90DRAFT_463642</name>
</gene>
<name>A0ABR1YUW3_9PEZI</name>
<keyword evidence="3" id="KW-1185">Reference proteome</keyword>
<protein>
    <recommendedName>
        <fullName evidence="4">Zinc-binding loop region of homing endonuclease domain-containing protein</fullName>
    </recommendedName>
</protein>
<dbReference type="EMBL" id="JBBWRZ010000003">
    <property type="protein sequence ID" value="KAK8239995.1"/>
    <property type="molecule type" value="Genomic_DNA"/>
</dbReference>
<evidence type="ECO:0008006" key="4">
    <source>
        <dbReference type="Google" id="ProtNLM"/>
    </source>
</evidence>
<comment type="caution">
    <text evidence="2">The sequence shown here is derived from an EMBL/GenBank/DDBJ whole genome shotgun (WGS) entry which is preliminary data.</text>
</comment>